<evidence type="ECO:0000259" key="1">
    <source>
        <dbReference type="Pfam" id="PF01764"/>
    </source>
</evidence>
<dbReference type="Proteomes" id="UP001418222">
    <property type="component" value="Unassembled WGS sequence"/>
</dbReference>
<accession>A0AAP0BQ13</accession>
<dbReference type="CDD" id="cd00519">
    <property type="entry name" value="Lipase_3"/>
    <property type="match status" value="1"/>
</dbReference>
<dbReference type="AlphaFoldDB" id="A0AAP0BQ13"/>
<gene>
    <name evidence="2" type="ORF">KSP39_PZI007121</name>
</gene>
<dbReference type="GO" id="GO:0006629">
    <property type="term" value="P:lipid metabolic process"/>
    <property type="evidence" value="ECO:0007669"/>
    <property type="project" value="InterPro"/>
</dbReference>
<feature type="domain" description="Fungal lipase-type" evidence="1">
    <location>
        <begin position="291"/>
        <end position="427"/>
    </location>
</feature>
<keyword evidence="3" id="KW-1185">Reference proteome</keyword>
<dbReference type="InterPro" id="IPR002921">
    <property type="entry name" value="Fungal_lipase-type"/>
</dbReference>
<proteinExistence type="predicted"/>
<protein>
    <recommendedName>
        <fullName evidence="1">Fungal lipase-type domain-containing protein</fullName>
    </recommendedName>
</protein>
<dbReference type="InterPro" id="IPR029058">
    <property type="entry name" value="AB_hydrolase_fold"/>
</dbReference>
<dbReference type="EMBL" id="JBBWWQ010000005">
    <property type="protein sequence ID" value="KAK8946978.1"/>
    <property type="molecule type" value="Genomic_DNA"/>
</dbReference>
<name>A0AAP0BQ13_9ASPA</name>
<dbReference type="Pfam" id="PF01764">
    <property type="entry name" value="Lipase_3"/>
    <property type="match status" value="1"/>
</dbReference>
<dbReference type="SUPFAM" id="SSF53474">
    <property type="entry name" value="alpha/beta-Hydrolases"/>
    <property type="match status" value="1"/>
</dbReference>
<sequence length="595" mass="66292">MEVFRFILDISTPLISVGLKHRKPHHPPPVHIATVSHSASPTDVAVESAGNVREREGNWVMKILRVGSFWEELKEGSGGGDDEIEDEDDGCSVEEAVNRVDFDRDSFSRFLSRVSLPEAEIYVKLSYLSKLAYAIPKIKKNSLLKYHGLHFVTSSLETKAFSSNAEDSTPGQEGMKDQDENGSGISEYVAFRVVASAASYLKSQTRSILPLGMDKAKSLEDPSITMCSNEDEVVVTKSQVASFIATTNSVTAVISGEEAMKDAVAEDLNSAHYSPCEWYICDDEKTDTRYFVIQGSESLESWQANLLFEPIEFEGLDVLVHRGIYEAAKGIYQPMLAEVQAYLKNKGKSATFRFTGHSLGGSLALLVNFMLLVRGDAPHSSLLPVVTFGAPFIMCGGDSLLRKLGLPHNHVQSIMMHRDIVPRAFSCHYPDQVAKILKAVNRNFRNHPCLKNQNLLYTPMGDLLILQPDEKYSPHHDLLPPGTGLYFMGHYSSEVTEASMKLLNSAQSVFLNSPHPLEVLSDRSAYGSEGTIFRDHDINAYLRSILAILRKELKNIRKSKREQERLKWWPLLPAQAVLSALVIDHSIKKSNINRH</sequence>
<dbReference type="InterPro" id="IPR043367">
    <property type="entry name" value="PLIP1/2/3"/>
</dbReference>
<dbReference type="Gene3D" id="3.40.50.1820">
    <property type="entry name" value="alpha/beta hydrolase"/>
    <property type="match status" value="1"/>
</dbReference>
<reference evidence="2 3" key="1">
    <citation type="journal article" date="2022" name="Nat. Plants">
        <title>Genomes of leafy and leafless Platanthera orchids illuminate the evolution of mycoheterotrophy.</title>
        <authorList>
            <person name="Li M.H."/>
            <person name="Liu K.W."/>
            <person name="Li Z."/>
            <person name="Lu H.C."/>
            <person name="Ye Q.L."/>
            <person name="Zhang D."/>
            <person name="Wang J.Y."/>
            <person name="Li Y.F."/>
            <person name="Zhong Z.M."/>
            <person name="Liu X."/>
            <person name="Yu X."/>
            <person name="Liu D.K."/>
            <person name="Tu X.D."/>
            <person name="Liu B."/>
            <person name="Hao Y."/>
            <person name="Liao X.Y."/>
            <person name="Jiang Y.T."/>
            <person name="Sun W.H."/>
            <person name="Chen J."/>
            <person name="Chen Y.Q."/>
            <person name="Ai Y."/>
            <person name="Zhai J.W."/>
            <person name="Wu S.S."/>
            <person name="Zhou Z."/>
            <person name="Hsiao Y.Y."/>
            <person name="Wu W.L."/>
            <person name="Chen Y.Y."/>
            <person name="Lin Y.F."/>
            <person name="Hsu J.L."/>
            <person name="Li C.Y."/>
            <person name="Wang Z.W."/>
            <person name="Zhao X."/>
            <person name="Zhong W.Y."/>
            <person name="Ma X.K."/>
            <person name="Ma L."/>
            <person name="Huang J."/>
            <person name="Chen G.Z."/>
            <person name="Huang M.Z."/>
            <person name="Huang L."/>
            <person name="Peng D.H."/>
            <person name="Luo Y.B."/>
            <person name="Zou S.Q."/>
            <person name="Chen S.P."/>
            <person name="Lan S."/>
            <person name="Tsai W.C."/>
            <person name="Van de Peer Y."/>
            <person name="Liu Z.J."/>
        </authorList>
    </citation>
    <scope>NUCLEOTIDE SEQUENCE [LARGE SCALE GENOMIC DNA]</scope>
    <source>
        <strain evidence="2">Lor287</strain>
    </source>
</reference>
<organism evidence="2 3">
    <name type="scientific">Platanthera zijinensis</name>
    <dbReference type="NCBI Taxonomy" id="2320716"/>
    <lineage>
        <taxon>Eukaryota</taxon>
        <taxon>Viridiplantae</taxon>
        <taxon>Streptophyta</taxon>
        <taxon>Embryophyta</taxon>
        <taxon>Tracheophyta</taxon>
        <taxon>Spermatophyta</taxon>
        <taxon>Magnoliopsida</taxon>
        <taxon>Liliopsida</taxon>
        <taxon>Asparagales</taxon>
        <taxon>Orchidaceae</taxon>
        <taxon>Orchidoideae</taxon>
        <taxon>Orchideae</taxon>
        <taxon>Orchidinae</taxon>
        <taxon>Platanthera</taxon>
    </lineage>
</organism>
<evidence type="ECO:0000313" key="2">
    <source>
        <dbReference type="EMBL" id="KAK8946978.1"/>
    </source>
</evidence>
<dbReference type="GO" id="GO:0008970">
    <property type="term" value="F:phospholipase A1 activity"/>
    <property type="evidence" value="ECO:0007669"/>
    <property type="project" value="InterPro"/>
</dbReference>
<comment type="caution">
    <text evidence="2">The sequence shown here is derived from an EMBL/GenBank/DDBJ whole genome shotgun (WGS) entry which is preliminary data.</text>
</comment>
<evidence type="ECO:0000313" key="3">
    <source>
        <dbReference type="Proteomes" id="UP001418222"/>
    </source>
</evidence>
<dbReference type="PANTHER" id="PTHR46483:SF4">
    <property type="entry name" value="PHOSPHOLIPASE A1 PLIP2, CHLOROPLASTIC"/>
    <property type="match status" value="1"/>
</dbReference>
<dbReference type="PANTHER" id="PTHR46483">
    <property type="entry name" value="PHOSPHOLIPASE A1 PLIP2, CHLOROPLASTIC"/>
    <property type="match status" value="1"/>
</dbReference>